<dbReference type="AlphaFoldDB" id="A0A7H8QKE9"/>
<dbReference type="GO" id="GO:0043139">
    <property type="term" value="F:5'-3' DNA helicase activity"/>
    <property type="evidence" value="ECO:0007669"/>
    <property type="project" value="TreeGrafter"/>
</dbReference>
<reference evidence="10" key="1">
    <citation type="submission" date="2020-06" db="EMBL/GenBank/DDBJ databases">
        <title>A chromosome-scale genome assembly of Talaromyces rugulosus W13939.</title>
        <authorList>
            <person name="Wang B."/>
            <person name="Guo L."/>
            <person name="Ye K."/>
            <person name="Wang L."/>
        </authorList>
    </citation>
    <scope>NUCLEOTIDE SEQUENCE [LARGE SCALE GENOMIC DNA]</scope>
    <source>
        <strain evidence="10">W13939</strain>
    </source>
</reference>
<sequence length="1098" mass="124822">MGDSQLLEQWFSNPQDSNFPENLKMAAKTRKCRVTALGCSFAKYLIVPVKIELDAQSPRIVLRIKKENVYAEIVFTLEHTHIHHGIEKTDNDGYDYIRSMRDEHPTWFEEMNGDVSFIGLVHDGQFVVAGQPWLLNSDLRRDFQLLEEMSSKSSALFLWQPWKEAYKEVESVHKWLDLLQRKLTDSQTNKRKSFWAYKKETSDAVEEKPEDEKYSSLPWLWTKNDPKRYTKLMPLAPYFVDDDERKSRMINAMTAERRVIYRAIADIYDGRSVHKVVVKYAGNDCNIHIKVIQNTDTPLAIPEPMENTQIKFAIVESGSNQNYTPVPLPDVNGVVIDIFPPSDLAIFVKDFRGRVTEGEHGIVIKIKPNMQSVDSQIKALKEAGNCFGHIDKQNISLKRTILALGSELNPSSSDYMELDIWQMSILSEQEKAEKLEYIRHHFPLYESQKRAFNQTTRQLIGGLHIIQGPPGTGKTHTAVAIILAVTSLGLRVLLAAGSNKGVDNLTIAVTKALEKHEKLKTWCGQLACVRTLAHQMAILRQNSPSRSHLSHAGPPKLRGADIDLEPYQMHKLALKFVENNKDTNPHCGRFLNYFNKDLQCGLSMYESKGLENSYATIVMETLRESRIIATTLNDCGHEIFRTAGACEPDFLICDESSQCLKGDHMVAMTFPSLRATLLLGDPYQLSPTVISELPTNEGALYIKRSLMGRIFQAGYPSTMLYCNYRSHPDIMEFYNKNVYAGKLVTHLSTKGTNRVGDVWDGFTVASALFSASRLHGKRRIFVNVPGFAERIDNSKSWNNEKQPSAALQLAQQVYGYASPQGQRIEPNDLMFLSPYKDQVKLVQKMAANRGISILHADEAICKLENCGDPLRSGEDERCSESSKTGSCHFGNVDAWDENARQWLERSSKEKAKLLLRLLKDAISKRHVLTWRGPTLVSEMPPRNLSISKPTMMAQWPKSSSQDRPVFNLPPVPVASPSDVQRHPNEETKSTEVEGQNQSQEKRGEKRKLAASNLDEDTRAFKVAATEDRQSRNSTLENIYLDQVMNCRKWISETEDEISQLPRGGGPEIEKEREDLEKFLVQLHDDKTSYFERKERRYL</sequence>
<dbReference type="KEGG" id="trg:TRUGW13939_01072"/>
<dbReference type="GO" id="GO:0005524">
    <property type="term" value="F:ATP binding"/>
    <property type="evidence" value="ECO:0007669"/>
    <property type="project" value="UniProtKB-KW"/>
</dbReference>
<keyword evidence="3" id="KW-0378">Hydrolase</keyword>
<dbReference type="GeneID" id="55988585"/>
<dbReference type="Proteomes" id="UP000509510">
    <property type="component" value="Chromosome I"/>
</dbReference>
<protein>
    <recommendedName>
        <fullName evidence="11">DNA2/NAM7 helicase-like C-terminal domain-containing protein</fullName>
    </recommendedName>
</protein>
<evidence type="ECO:0000256" key="5">
    <source>
        <dbReference type="ARBA" id="ARBA00022840"/>
    </source>
</evidence>
<proteinExistence type="inferred from homology"/>
<dbReference type="RefSeq" id="XP_035340170.1">
    <property type="nucleotide sequence ID" value="XM_035484277.1"/>
</dbReference>
<organism evidence="9 10">
    <name type="scientific">Talaromyces rugulosus</name>
    <name type="common">Penicillium rugulosum</name>
    <dbReference type="NCBI Taxonomy" id="121627"/>
    <lineage>
        <taxon>Eukaryota</taxon>
        <taxon>Fungi</taxon>
        <taxon>Dikarya</taxon>
        <taxon>Ascomycota</taxon>
        <taxon>Pezizomycotina</taxon>
        <taxon>Eurotiomycetes</taxon>
        <taxon>Eurotiomycetidae</taxon>
        <taxon>Eurotiales</taxon>
        <taxon>Trichocomaceae</taxon>
        <taxon>Talaromyces</taxon>
        <taxon>Talaromyces sect. Islandici</taxon>
    </lineage>
</organism>
<evidence type="ECO:0000256" key="6">
    <source>
        <dbReference type="SAM" id="MobiDB-lite"/>
    </source>
</evidence>
<evidence type="ECO:0000259" key="7">
    <source>
        <dbReference type="Pfam" id="PF13086"/>
    </source>
</evidence>
<dbReference type="Gene3D" id="3.40.50.300">
    <property type="entry name" value="P-loop containing nucleotide triphosphate hydrolases"/>
    <property type="match status" value="2"/>
</dbReference>
<dbReference type="InterPro" id="IPR050534">
    <property type="entry name" value="Coronavir_polyprotein_1ab"/>
</dbReference>
<feature type="domain" description="DNA2/NAM7 helicase-like C-terminal" evidence="8">
    <location>
        <begin position="703"/>
        <end position="848"/>
    </location>
</feature>
<evidence type="ECO:0000259" key="8">
    <source>
        <dbReference type="Pfam" id="PF13087"/>
    </source>
</evidence>
<dbReference type="InterPro" id="IPR027417">
    <property type="entry name" value="P-loop_NTPase"/>
</dbReference>
<evidence type="ECO:0000256" key="1">
    <source>
        <dbReference type="ARBA" id="ARBA00007913"/>
    </source>
</evidence>
<evidence type="ECO:0000313" key="9">
    <source>
        <dbReference type="EMBL" id="QKX53991.1"/>
    </source>
</evidence>
<accession>A0A7H8QKE9</accession>
<keyword evidence="10" id="KW-1185">Reference proteome</keyword>
<dbReference type="InterPro" id="IPR041677">
    <property type="entry name" value="DNA2/NAM7_AAA_11"/>
</dbReference>
<dbReference type="PANTHER" id="PTHR43788:SF8">
    <property type="entry name" value="DNA-BINDING PROTEIN SMUBP-2"/>
    <property type="match status" value="1"/>
</dbReference>
<name>A0A7H8QKE9_TALRU</name>
<dbReference type="GO" id="GO:0016787">
    <property type="term" value="F:hydrolase activity"/>
    <property type="evidence" value="ECO:0007669"/>
    <property type="project" value="UniProtKB-KW"/>
</dbReference>
<evidence type="ECO:0000256" key="2">
    <source>
        <dbReference type="ARBA" id="ARBA00022741"/>
    </source>
</evidence>
<evidence type="ECO:0000256" key="3">
    <source>
        <dbReference type="ARBA" id="ARBA00022801"/>
    </source>
</evidence>
<evidence type="ECO:0000313" key="10">
    <source>
        <dbReference type="Proteomes" id="UP000509510"/>
    </source>
</evidence>
<dbReference type="Pfam" id="PF13086">
    <property type="entry name" value="AAA_11"/>
    <property type="match status" value="1"/>
</dbReference>
<dbReference type="OrthoDB" id="4526781at2759"/>
<comment type="similarity">
    <text evidence="1">Belongs to the DNA2/NAM7 helicase family.</text>
</comment>
<keyword evidence="2" id="KW-0547">Nucleotide-binding</keyword>
<dbReference type="EMBL" id="CP055898">
    <property type="protein sequence ID" value="QKX53991.1"/>
    <property type="molecule type" value="Genomic_DNA"/>
</dbReference>
<evidence type="ECO:0008006" key="11">
    <source>
        <dbReference type="Google" id="ProtNLM"/>
    </source>
</evidence>
<feature type="compositionally biased region" description="Basic and acidic residues" evidence="6">
    <location>
        <begin position="979"/>
        <end position="991"/>
    </location>
</feature>
<gene>
    <name evidence="9" type="ORF">TRUGW13939_01072</name>
</gene>
<keyword evidence="4" id="KW-0347">Helicase</keyword>
<feature type="region of interest" description="Disordered" evidence="6">
    <location>
        <begin position="951"/>
        <end position="1013"/>
    </location>
</feature>
<dbReference type="PANTHER" id="PTHR43788">
    <property type="entry name" value="DNA2/NAM7 HELICASE FAMILY MEMBER"/>
    <property type="match status" value="1"/>
</dbReference>
<keyword evidence="5" id="KW-0067">ATP-binding</keyword>
<dbReference type="Pfam" id="PF13087">
    <property type="entry name" value="AAA_12"/>
    <property type="match status" value="1"/>
</dbReference>
<evidence type="ECO:0000256" key="4">
    <source>
        <dbReference type="ARBA" id="ARBA00022806"/>
    </source>
</evidence>
<dbReference type="InterPro" id="IPR041679">
    <property type="entry name" value="DNA2/NAM7-like_C"/>
</dbReference>
<feature type="domain" description="DNA2/NAM7 helicase helicase" evidence="7">
    <location>
        <begin position="446"/>
        <end position="692"/>
    </location>
</feature>
<dbReference type="SUPFAM" id="SSF52540">
    <property type="entry name" value="P-loop containing nucleoside triphosphate hydrolases"/>
    <property type="match status" value="1"/>
</dbReference>